<keyword evidence="1" id="KW-0812">Transmembrane</keyword>
<feature type="transmembrane region" description="Helical" evidence="1">
    <location>
        <begin position="31"/>
        <end position="48"/>
    </location>
</feature>
<dbReference type="EMBL" id="NPEV01000049">
    <property type="protein sequence ID" value="RAI25384.1"/>
    <property type="molecule type" value="Genomic_DNA"/>
</dbReference>
<evidence type="ECO:0000256" key="1">
    <source>
        <dbReference type="SAM" id="Phobius"/>
    </source>
</evidence>
<evidence type="ECO:0000313" key="2">
    <source>
        <dbReference type="EMBL" id="RAI25384.1"/>
    </source>
</evidence>
<keyword evidence="3" id="KW-1185">Reference proteome</keyword>
<dbReference type="AlphaFoldDB" id="A0A327JJ40"/>
<reference evidence="2 3" key="1">
    <citation type="submission" date="2017-07" db="EMBL/GenBank/DDBJ databases">
        <title>Draft Genome Sequences of Select Purple Nonsulfur Bacteria.</title>
        <authorList>
            <person name="Lasarre B."/>
            <person name="Mckinlay J.B."/>
        </authorList>
    </citation>
    <scope>NUCLEOTIDE SEQUENCE [LARGE SCALE GENOMIC DNA]</scope>
    <source>
        <strain evidence="2 3">DSM 11290</strain>
    </source>
</reference>
<dbReference type="RefSeq" id="WP_111435889.1">
    <property type="nucleotide sequence ID" value="NZ_JACIGG010000016.1"/>
</dbReference>
<proteinExistence type="predicted"/>
<organism evidence="2 3">
    <name type="scientific">Rhodobium orientis</name>
    <dbReference type="NCBI Taxonomy" id="34017"/>
    <lineage>
        <taxon>Bacteria</taxon>
        <taxon>Pseudomonadati</taxon>
        <taxon>Pseudomonadota</taxon>
        <taxon>Alphaproteobacteria</taxon>
        <taxon>Hyphomicrobiales</taxon>
        <taxon>Rhodobiaceae</taxon>
        <taxon>Rhodobium</taxon>
    </lineage>
</organism>
<evidence type="ECO:0000313" key="3">
    <source>
        <dbReference type="Proteomes" id="UP000249299"/>
    </source>
</evidence>
<keyword evidence="1" id="KW-0472">Membrane</keyword>
<sequence length="67" mass="7026">MPLLIVATVNAFAALLAHAVAGRKRRNADGWTFATALFFPALLLLLVLPQKPAVAEEAEDLALEGGA</sequence>
<accession>A0A327JJ40</accession>
<name>A0A327JJ40_9HYPH</name>
<protein>
    <submittedName>
        <fullName evidence="2">Uncharacterized protein</fullName>
    </submittedName>
</protein>
<keyword evidence="1" id="KW-1133">Transmembrane helix</keyword>
<dbReference type="Proteomes" id="UP000249299">
    <property type="component" value="Unassembled WGS sequence"/>
</dbReference>
<comment type="caution">
    <text evidence="2">The sequence shown here is derived from an EMBL/GenBank/DDBJ whole genome shotgun (WGS) entry which is preliminary data.</text>
</comment>
<gene>
    <name evidence="2" type="ORF">CH339_18570</name>
</gene>